<evidence type="ECO:0000256" key="11">
    <source>
        <dbReference type="ARBA" id="ARBA00034617"/>
    </source>
</evidence>
<evidence type="ECO:0000256" key="6">
    <source>
        <dbReference type="ARBA" id="ARBA00022801"/>
    </source>
</evidence>
<feature type="domain" description="Helicase ATP-binding" evidence="16">
    <location>
        <begin position="24"/>
        <end position="191"/>
    </location>
</feature>
<dbReference type="PANTHER" id="PTHR13710">
    <property type="entry name" value="DNA HELICASE RECQ FAMILY MEMBER"/>
    <property type="match status" value="1"/>
</dbReference>
<dbReference type="Pfam" id="PF00271">
    <property type="entry name" value="Helicase_C"/>
    <property type="match status" value="1"/>
</dbReference>
<dbReference type="GO" id="GO:0009378">
    <property type="term" value="F:four-way junction helicase activity"/>
    <property type="evidence" value="ECO:0007669"/>
    <property type="project" value="TreeGrafter"/>
</dbReference>
<evidence type="ECO:0000259" key="15">
    <source>
        <dbReference type="PROSITE" id="PS50967"/>
    </source>
</evidence>
<comment type="caution">
    <text evidence="18">The sequence shown here is derived from an EMBL/GenBank/DDBJ whole genome shotgun (WGS) entry which is preliminary data.</text>
</comment>
<evidence type="ECO:0000259" key="17">
    <source>
        <dbReference type="PROSITE" id="PS51194"/>
    </source>
</evidence>
<evidence type="ECO:0000256" key="5">
    <source>
        <dbReference type="ARBA" id="ARBA00022741"/>
    </source>
</evidence>
<feature type="domain" description="HRDC" evidence="15">
    <location>
        <begin position="565"/>
        <end position="642"/>
    </location>
</feature>
<feature type="domain" description="Helicase C-terminal" evidence="17">
    <location>
        <begin position="213"/>
        <end position="365"/>
    </location>
</feature>
<comment type="cofactor">
    <cofactor evidence="1">
        <name>Mg(2+)</name>
        <dbReference type="ChEBI" id="CHEBI:18420"/>
    </cofactor>
</comment>
<dbReference type="PANTHER" id="PTHR13710:SF105">
    <property type="entry name" value="ATP-DEPENDENT DNA HELICASE Q1"/>
    <property type="match status" value="1"/>
</dbReference>
<protein>
    <recommendedName>
        <fullName evidence="13">ATP-dependent DNA helicase RecQ</fullName>
        <ecNumber evidence="12">5.6.2.4</ecNumber>
    </recommendedName>
    <alternativeName>
        <fullName evidence="14">DNA 3'-5' helicase RecQ</fullName>
    </alternativeName>
</protein>
<dbReference type="GO" id="GO:0006310">
    <property type="term" value="P:DNA recombination"/>
    <property type="evidence" value="ECO:0007669"/>
    <property type="project" value="InterPro"/>
</dbReference>
<keyword evidence="6" id="KW-0378">Hydrolase</keyword>
<accession>A0AA37MIL9</accession>
<dbReference type="AlphaFoldDB" id="A0AA37MIL9"/>
<evidence type="ECO:0000256" key="14">
    <source>
        <dbReference type="ARBA" id="ARBA00044550"/>
    </source>
</evidence>
<keyword evidence="20" id="KW-1185">Reference proteome</keyword>
<dbReference type="Gene3D" id="1.10.10.10">
    <property type="entry name" value="Winged helix-like DNA-binding domain superfamily/Winged helix DNA-binding domain"/>
    <property type="match status" value="1"/>
</dbReference>
<dbReference type="GO" id="GO:0046872">
    <property type="term" value="F:metal ion binding"/>
    <property type="evidence" value="ECO:0007669"/>
    <property type="project" value="UniProtKB-KW"/>
</dbReference>
<dbReference type="InterPro" id="IPR018982">
    <property type="entry name" value="RQC_domain"/>
</dbReference>
<dbReference type="InterPro" id="IPR032284">
    <property type="entry name" value="RecQ_Zn-bd"/>
</dbReference>
<dbReference type="Proteomes" id="UP000216189">
    <property type="component" value="Unassembled WGS sequence"/>
</dbReference>
<comment type="similarity">
    <text evidence="3">Belongs to the helicase family. RecQ subfamily.</text>
</comment>
<dbReference type="FunFam" id="3.40.50.300:FF:000296">
    <property type="entry name" value="ATP-dependent DNA helicase RecQ"/>
    <property type="match status" value="1"/>
</dbReference>
<dbReference type="NCBIfam" id="TIGR00614">
    <property type="entry name" value="recQ_fam"/>
    <property type="match status" value="1"/>
</dbReference>
<dbReference type="Pfam" id="PF00270">
    <property type="entry name" value="DEAD"/>
    <property type="match status" value="1"/>
</dbReference>
<evidence type="ECO:0000259" key="16">
    <source>
        <dbReference type="PROSITE" id="PS51192"/>
    </source>
</evidence>
<name>A0AA37MIL9_SEGBR</name>
<keyword evidence="4" id="KW-0479">Metal-binding</keyword>
<keyword evidence="7 18" id="KW-0347">Helicase</keyword>
<dbReference type="Pfam" id="PF09382">
    <property type="entry name" value="RQC"/>
    <property type="match status" value="1"/>
</dbReference>
<dbReference type="PROSITE" id="PS51192">
    <property type="entry name" value="HELICASE_ATP_BIND_1"/>
    <property type="match status" value="1"/>
</dbReference>
<evidence type="ECO:0000256" key="3">
    <source>
        <dbReference type="ARBA" id="ARBA00005446"/>
    </source>
</evidence>
<reference evidence="19 20" key="1">
    <citation type="submission" date="2017-08" db="EMBL/GenBank/DDBJ databases">
        <title>Comparative genomics of non-oral Prevotella species.</title>
        <authorList>
            <person name="Accetto T."/>
            <person name="Nograsek B."/>
            <person name="Avgustin G."/>
        </authorList>
    </citation>
    <scope>NUCLEOTIDE SEQUENCE [LARGE SCALE GENOMIC DNA]</scope>
    <source>
        <strain evidence="19 20">TC1-1</strain>
    </source>
</reference>
<dbReference type="GO" id="GO:0005524">
    <property type="term" value="F:ATP binding"/>
    <property type="evidence" value="ECO:0007669"/>
    <property type="project" value="UniProtKB-KW"/>
</dbReference>
<evidence type="ECO:0000256" key="9">
    <source>
        <dbReference type="ARBA" id="ARBA00023125"/>
    </source>
</evidence>
<comment type="cofactor">
    <cofactor evidence="2">
        <name>Zn(2+)</name>
        <dbReference type="ChEBI" id="CHEBI:29105"/>
    </cofactor>
</comment>
<dbReference type="PROSITE" id="PS51194">
    <property type="entry name" value="HELICASE_CTER"/>
    <property type="match status" value="1"/>
</dbReference>
<dbReference type="InterPro" id="IPR004589">
    <property type="entry name" value="DNA_helicase_ATP-dep_RecQ"/>
</dbReference>
<evidence type="ECO:0000313" key="20">
    <source>
        <dbReference type="Proteomes" id="UP000216189"/>
    </source>
</evidence>
<dbReference type="SMART" id="SM00341">
    <property type="entry name" value="HRDC"/>
    <property type="match status" value="1"/>
</dbReference>
<evidence type="ECO:0000313" key="21">
    <source>
        <dbReference type="Proteomes" id="UP000887043"/>
    </source>
</evidence>
<dbReference type="GO" id="GO:0003677">
    <property type="term" value="F:DNA binding"/>
    <property type="evidence" value="ECO:0007669"/>
    <property type="project" value="UniProtKB-KW"/>
</dbReference>
<dbReference type="SMART" id="SM00487">
    <property type="entry name" value="DEXDc"/>
    <property type="match status" value="1"/>
</dbReference>
<dbReference type="Pfam" id="PF00570">
    <property type="entry name" value="HRDC"/>
    <property type="match status" value="1"/>
</dbReference>
<dbReference type="GO" id="GO:0016787">
    <property type="term" value="F:hydrolase activity"/>
    <property type="evidence" value="ECO:0007669"/>
    <property type="project" value="UniProtKB-KW"/>
</dbReference>
<dbReference type="InterPro" id="IPR036388">
    <property type="entry name" value="WH-like_DNA-bd_sf"/>
</dbReference>
<proteinExistence type="inferred from homology"/>
<evidence type="ECO:0000256" key="2">
    <source>
        <dbReference type="ARBA" id="ARBA00001947"/>
    </source>
</evidence>
<dbReference type="Proteomes" id="UP000887043">
    <property type="component" value="Unassembled WGS sequence"/>
</dbReference>
<dbReference type="InterPro" id="IPR036390">
    <property type="entry name" value="WH_DNA-bd_sf"/>
</dbReference>
<sequence>MTPKEILKKYYGYDSFRPNQEDIINEVMAGKDCFVLMPTGGGKSLCYQIPALAMPGTAVIVSPLISLMHDQVEALKANGIPAEALNSENNPEEETIIRRRCLSGDLKLIYVSPEKLLSEIPYLFKSIKISLFAIDEAHCISQWGHDFRPEYANLGIIHESFPGIPVMALTATADKLTRQDIVKLLHLNGRTFISSFDRPNLSLAVKRGYRKKEKLQYISRLMQRHPGEAGIIYCLSRKNAEKVAEELSASTGINCEAYHAGMSTQERARIQEGFKMDQIQVVCATIAFGMGIDKSNVRWVVHYNLPKSIESFYQEIGRAGRDGAPAETVLFYSLADIIQLRKFAEDSGQQGINMEKLKRMQEYAEAQVCRRRILLNYFGEQTAHECKHCDICENPPQKFEGTVIVQKALSAVARTNEMCGVSTCIEILRGLHSSTVMRLHYDQLPTFGVGKETSSDDWQDYILQMMQMGFTEIAYNQHNALKITSLGWDVLRGKRKVQLAVIDRSTEYAPNKHSSATKGVPKAHLSAVQLGLKAQIESSTRMNIARTKITNGNMKSTELIAQLGLQEDNALFQRIRQLRLDLAQEQGYPAYIVLNDKVLHTLATIKPTTIEQFGAIDGVGEYKTKKYGQIFIDAIKKYLKES</sequence>
<evidence type="ECO:0000313" key="18">
    <source>
        <dbReference type="EMBL" id="GJG27086.1"/>
    </source>
</evidence>
<dbReference type="InterPro" id="IPR001650">
    <property type="entry name" value="Helicase_C-like"/>
</dbReference>
<dbReference type="PROSITE" id="PS50967">
    <property type="entry name" value="HRDC"/>
    <property type="match status" value="1"/>
</dbReference>
<dbReference type="SUPFAM" id="SSF47819">
    <property type="entry name" value="HRDC-like"/>
    <property type="match status" value="1"/>
</dbReference>
<dbReference type="GO" id="GO:0043590">
    <property type="term" value="C:bacterial nucleoid"/>
    <property type="evidence" value="ECO:0007669"/>
    <property type="project" value="TreeGrafter"/>
</dbReference>
<keyword evidence="8" id="KW-0067">ATP-binding</keyword>
<evidence type="ECO:0000256" key="12">
    <source>
        <dbReference type="ARBA" id="ARBA00034808"/>
    </source>
</evidence>
<keyword evidence="10" id="KW-0413">Isomerase</keyword>
<dbReference type="GO" id="GO:0043138">
    <property type="term" value="F:3'-5' DNA helicase activity"/>
    <property type="evidence" value="ECO:0007669"/>
    <property type="project" value="UniProtKB-EC"/>
</dbReference>
<reference evidence="18" key="2">
    <citation type="submission" date="2021-08" db="EMBL/GenBank/DDBJ databases">
        <title>Prevotella lacticifex sp. nov., isolated from rumen of cow.</title>
        <authorList>
            <person name="Shinkai T."/>
            <person name="Ikeyama N."/>
            <person name="Kumagai M."/>
            <person name="Ohmori H."/>
            <person name="Sakamoto M."/>
            <person name="Ohkuma M."/>
            <person name="Mitsumori M."/>
        </authorList>
    </citation>
    <scope>NUCLEOTIDE SEQUENCE</scope>
    <source>
        <strain evidence="18">DSM 11371</strain>
    </source>
</reference>
<comment type="catalytic activity">
    <reaction evidence="11">
        <text>Couples ATP hydrolysis with the unwinding of duplex DNA by translocating in the 3'-5' direction.</text>
        <dbReference type="EC" id="5.6.2.4"/>
    </reaction>
</comment>
<dbReference type="Gene3D" id="1.10.150.80">
    <property type="entry name" value="HRDC domain"/>
    <property type="match status" value="1"/>
</dbReference>
<dbReference type="CDD" id="cd18794">
    <property type="entry name" value="SF2_C_RecQ"/>
    <property type="match status" value="1"/>
</dbReference>
<dbReference type="InterPro" id="IPR044876">
    <property type="entry name" value="HRDC_dom_sf"/>
</dbReference>
<dbReference type="EMBL" id="NPJF01000064">
    <property type="protein sequence ID" value="OYP53388.1"/>
    <property type="molecule type" value="Genomic_DNA"/>
</dbReference>
<organism evidence="18 21">
    <name type="scientific">Segatella bryantii</name>
    <name type="common">Prevotella bryantii</name>
    <dbReference type="NCBI Taxonomy" id="77095"/>
    <lineage>
        <taxon>Bacteria</taxon>
        <taxon>Pseudomonadati</taxon>
        <taxon>Bacteroidota</taxon>
        <taxon>Bacteroidia</taxon>
        <taxon>Bacteroidales</taxon>
        <taxon>Prevotellaceae</taxon>
        <taxon>Segatella</taxon>
    </lineage>
</organism>
<keyword evidence="5" id="KW-0547">Nucleotide-binding</keyword>
<evidence type="ECO:0000256" key="7">
    <source>
        <dbReference type="ARBA" id="ARBA00022806"/>
    </source>
</evidence>
<evidence type="ECO:0000313" key="19">
    <source>
        <dbReference type="EMBL" id="OYP53388.1"/>
    </source>
</evidence>
<dbReference type="SMART" id="SM00490">
    <property type="entry name" value="HELICc"/>
    <property type="match status" value="1"/>
</dbReference>
<dbReference type="CDD" id="cd17920">
    <property type="entry name" value="DEXHc_RecQ"/>
    <property type="match status" value="1"/>
</dbReference>
<dbReference type="InterPro" id="IPR014001">
    <property type="entry name" value="Helicase_ATP-bd"/>
</dbReference>
<evidence type="ECO:0000256" key="13">
    <source>
        <dbReference type="ARBA" id="ARBA00044535"/>
    </source>
</evidence>
<dbReference type="RefSeq" id="WP_006282287.1">
    <property type="nucleotide sequence ID" value="NZ_BPTR01000001.1"/>
</dbReference>
<dbReference type="InterPro" id="IPR027417">
    <property type="entry name" value="P-loop_NTPase"/>
</dbReference>
<gene>
    <name evidence="19" type="ORF">CIK91_12000</name>
    <name evidence="18" type="ORF">PRRU23_07860</name>
</gene>
<evidence type="ECO:0000256" key="4">
    <source>
        <dbReference type="ARBA" id="ARBA00022723"/>
    </source>
</evidence>
<dbReference type="SUPFAM" id="SSF46785">
    <property type="entry name" value="Winged helix' DNA-binding domain"/>
    <property type="match status" value="1"/>
</dbReference>
<dbReference type="InterPro" id="IPR002121">
    <property type="entry name" value="HRDC_dom"/>
</dbReference>
<dbReference type="SMART" id="SM00956">
    <property type="entry name" value="RQC"/>
    <property type="match status" value="1"/>
</dbReference>
<dbReference type="Pfam" id="PF16124">
    <property type="entry name" value="RecQ_Zn_bind"/>
    <property type="match status" value="1"/>
</dbReference>
<dbReference type="GO" id="GO:0006281">
    <property type="term" value="P:DNA repair"/>
    <property type="evidence" value="ECO:0007669"/>
    <property type="project" value="InterPro"/>
</dbReference>
<dbReference type="Gene3D" id="3.40.50.300">
    <property type="entry name" value="P-loop containing nucleotide triphosphate hydrolases"/>
    <property type="match status" value="2"/>
</dbReference>
<dbReference type="InterPro" id="IPR011545">
    <property type="entry name" value="DEAD/DEAH_box_helicase_dom"/>
</dbReference>
<dbReference type="GO" id="GO:0006260">
    <property type="term" value="P:DNA replication"/>
    <property type="evidence" value="ECO:0007669"/>
    <property type="project" value="InterPro"/>
</dbReference>
<keyword evidence="9" id="KW-0238">DNA-binding</keyword>
<dbReference type="EC" id="5.6.2.4" evidence="12"/>
<dbReference type="GO" id="GO:0030894">
    <property type="term" value="C:replisome"/>
    <property type="evidence" value="ECO:0007669"/>
    <property type="project" value="TreeGrafter"/>
</dbReference>
<evidence type="ECO:0000256" key="1">
    <source>
        <dbReference type="ARBA" id="ARBA00001946"/>
    </source>
</evidence>
<dbReference type="SUPFAM" id="SSF52540">
    <property type="entry name" value="P-loop containing nucleoside triphosphate hydrolases"/>
    <property type="match status" value="1"/>
</dbReference>
<evidence type="ECO:0000256" key="8">
    <source>
        <dbReference type="ARBA" id="ARBA00022840"/>
    </source>
</evidence>
<dbReference type="EMBL" id="BPTR01000001">
    <property type="protein sequence ID" value="GJG27086.1"/>
    <property type="molecule type" value="Genomic_DNA"/>
</dbReference>
<evidence type="ECO:0000256" key="10">
    <source>
        <dbReference type="ARBA" id="ARBA00023235"/>
    </source>
</evidence>
<dbReference type="GO" id="GO:0005737">
    <property type="term" value="C:cytoplasm"/>
    <property type="evidence" value="ECO:0007669"/>
    <property type="project" value="TreeGrafter"/>
</dbReference>
<dbReference type="InterPro" id="IPR010997">
    <property type="entry name" value="HRDC-like_sf"/>
</dbReference>